<dbReference type="InterPro" id="IPR003961">
    <property type="entry name" value="FN3_dom"/>
</dbReference>
<dbReference type="PANTHER" id="PTHR24416">
    <property type="entry name" value="TYROSINE-PROTEIN KINASE RECEPTOR"/>
    <property type="match status" value="1"/>
</dbReference>
<evidence type="ECO:0000256" key="20">
    <source>
        <dbReference type="ARBA" id="ARBA00051243"/>
    </source>
</evidence>
<dbReference type="Gene3D" id="3.80.20.20">
    <property type="entry name" value="Receptor L-domain"/>
    <property type="match status" value="2"/>
</dbReference>
<comment type="subcellular location">
    <subcellularLocation>
        <location evidence="2">Membrane</location>
        <topology evidence="2">Single-pass type I membrane protein</topology>
    </subcellularLocation>
</comment>
<evidence type="ECO:0000256" key="12">
    <source>
        <dbReference type="ARBA" id="ARBA00022840"/>
    </source>
</evidence>
<evidence type="ECO:0000256" key="17">
    <source>
        <dbReference type="ARBA" id="ARBA00023170"/>
    </source>
</evidence>
<keyword evidence="12 21" id="KW-0067">ATP-binding</keyword>
<feature type="region of interest" description="Disordered" evidence="23">
    <location>
        <begin position="1333"/>
        <end position="1358"/>
    </location>
</feature>
<evidence type="ECO:0000256" key="10">
    <source>
        <dbReference type="ARBA" id="ARBA00022741"/>
    </source>
</evidence>
<dbReference type="SUPFAM" id="SSF57184">
    <property type="entry name" value="Growth factor receptor domain"/>
    <property type="match status" value="1"/>
</dbReference>
<dbReference type="InterPro" id="IPR036941">
    <property type="entry name" value="Rcpt_L-dom_sf"/>
</dbReference>
<dbReference type="CDD" id="cd00064">
    <property type="entry name" value="FU"/>
    <property type="match status" value="1"/>
</dbReference>
<dbReference type="CDD" id="cd05032">
    <property type="entry name" value="PTKc_InsR_like"/>
    <property type="match status" value="1"/>
</dbReference>
<keyword evidence="17 22" id="KW-0675">Receptor</keyword>
<dbReference type="PANTHER" id="PTHR24416:SF525">
    <property type="entry name" value="INSULIN-LIKE RECEPTOR"/>
    <property type="match status" value="1"/>
</dbReference>
<dbReference type="FunFam" id="3.30.200.20:FF:000026">
    <property type="entry name" value="Tyrosine-protein kinase receptor"/>
    <property type="match status" value="1"/>
</dbReference>
<dbReference type="SMART" id="SM00219">
    <property type="entry name" value="TyrKc"/>
    <property type="match status" value="1"/>
</dbReference>
<evidence type="ECO:0000256" key="16">
    <source>
        <dbReference type="ARBA" id="ARBA00023157"/>
    </source>
</evidence>
<feature type="domain" description="Fibronectin type-III" evidence="27">
    <location>
        <begin position="858"/>
        <end position="957"/>
    </location>
</feature>
<comment type="catalytic activity">
    <reaction evidence="20 22">
        <text>L-tyrosyl-[protein] + ATP = O-phospho-L-tyrosyl-[protein] + ADP + H(+)</text>
        <dbReference type="Rhea" id="RHEA:10596"/>
        <dbReference type="Rhea" id="RHEA-COMP:10136"/>
        <dbReference type="Rhea" id="RHEA-COMP:20101"/>
        <dbReference type="ChEBI" id="CHEBI:15378"/>
        <dbReference type="ChEBI" id="CHEBI:30616"/>
        <dbReference type="ChEBI" id="CHEBI:46858"/>
        <dbReference type="ChEBI" id="CHEBI:61978"/>
        <dbReference type="ChEBI" id="CHEBI:456216"/>
        <dbReference type="EC" id="2.7.10.1"/>
    </reaction>
</comment>
<feature type="chain" id="PRO_5035457112" description="Tyrosine-protein kinase receptor" evidence="25">
    <location>
        <begin position="20"/>
        <end position="1358"/>
    </location>
</feature>
<dbReference type="EC" id="2.7.10.1" evidence="22"/>
<evidence type="ECO:0000256" key="11">
    <source>
        <dbReference type="ARBA" id="ARBA00022777"/>
    </source>
</evidence>
<evidence type="ECO:0000256" key="8">
    <source>
        <dbReference type="ARBA" id="ARBA00022729"/>
    </source>
</evidence>
<dbReference type="Pfam" id="PF00757">
    <property type="entry name" value="Furin-like"/>
    <property type="match status" value="1"/>
</dbReference>
<protein>
    <recommendedName>
        <fullName evidence="22">Tyrosine-protein kinase receptor</fullName>
        <ecNumber evidence="22">2.7.10.1</ecNumber>
    </recommendedName>
</protein>
<dbReference type="CDD" id="cd00063">
    <property type="entry name" value="FN3"/>
    <property type="match status" value="3"/>
</dbReference>
<keyword evidence="8 25" id="KW-0732">Signal</keyword>
<evidence type="ECO:0000256" key="21">
    <source>
        <dbReference type="PROSITE-ProRule" id="PRU10141"/>
    </source>
</evidence>
<dbReference type="InterPro" id="IPR008266">
    <property type="entry name" value="Tyr_kinase_AS"/>
</dbReference>
<evidence type="ECO:0000256" key="22">
    <source>
        <dbReference type="RuleBase" id="RU000312"/>
    </source>
</evidence>
<dbReference type="Gene3D" id="1.10.510.10">
    <property type="entry name" value="Transferase(Phosphotransferase) domain 1"/>
    <property type="match status" value="1"/>
</dbReference>
<dbReference type="SMR" id="A0A8K1YI43"/>
<comment type="cofactor">
    <cofactor evidence="1">
        <name>Mn(2+)</name>
        <dbReference type="ChEBI" id="CHEBI:29035"/>
    </cofactor>
</comment>
<dbReference type="SUPFAM" id="SSF52058">
    <property type="entry name" value="L domain-like"/>
    <property type="match status" value="2"/>
</dbReference>
<keyword evidence="4" id="KW-0808">Transferase</keyword>
<evidence type="ECO:0000256" key="23">
    <source>
        <dbReference type="SAM" id="MobiDB-lite"/>
    </source>
</evidence>
<keyword evidence="11" id="KW-0418">Kinase</keyword>
<feature type="transmembrane region" description="Helical" evidence="24">
    <location>
        <begin position="965"/>
        <end position="987"/>
    </location>
</feature>
<dbReference type="InterPro" id="IPR013783">
    <property type="entry name" value="Ig-like_fold"/>
</dbReference>
<dbReference type="FunFam" id="3.80.20.20:FF:000001">
    <property type="entry name" value="Tyrosine-protein kinase receptor"/>
    <property type="match status" value="1"/>
</dbReference>
<evidence type="ECO:0000256" key="25">
    <source>
        <dbReference type="SAM" id="SignalP"/>
    </source>
</evidence>
<evidence type="ECO:0000256" key="9">
    <source>
        <dbReference type="ARBA" id="ARBA00022737"/>
    </source>
</evidence>
<feature type="compositionally biased region" description="Polar residues" evidence="23">
    <location>
        <begin position="1347"/>
        <end position="1358"/>
    </location>
</feature>
<evidence type="ECO:0000313" key="28">
    <source>
        <dbReference type="EMBL" id="UBR27751.1"/>
    </source>
</evidence>
<dbReference type="PROSITE" id="PS00109">
    <property type="entry name" value="PROTEIN_KINASE_TYR"/>
    <property type="match status" value="1"/>
</dbReference>
<dbReference type="Gene3D" id="3.30.200.20">
    <property type="entry name" value="Phosphorylase Kinase, domain 1"/>
    <property type="match status" value="1"/>
</dbReference>
<dbReference type="PROSITE" id="PS50853">
    <property type="entry name" value="FN3"/>
    <property type="match status" value="2"/>
</dbReference>
<keyword evidence="9" id="KW-0677">Repeat</keyword>
<dbReference type="PROSITE" id="PS50011">
    <property type="entry name" value="PROTEIN_KINASE_DOM"/>
    <property type="match status" value="1"/>
</dbReference>
<dbReference type="InterPro" id="IPR006212">
    <property type="entry name" value="Furin_repeat"/>
</dbReference>
<evidence type="ECO:0000256" key="24">
    <source>
        <dbReference type="SAM" id="Phobius"/>
    </source>
</evidence>
<keyword evidence="15" id="KW-0829">Tyrosine-protein kinase</keyword>
<dbReference type="FunFam" id="2.60.40.10:FF:000087">
    <property type="entry name" value="Tyrosine-protein kinase receptor"/>
    <property type="match status" value="1"/>
</dbReference>
<evidence type="ECO:0000256" key="1">
    <source>
        <dbReference type="ARBA" id="ARBA00001936"/>
    </source>
</evidence>
<sequence length="1358" mass="152762">MPLLRRLLLLLTLLAGAAAQALSGKDAERAARPHVCQSVDVRNSVEGVWRLRGCAVVEGFVQIVLIDGADEASWEGVSFPELREVTDYLLLYRADGLRSLAALFPNLAVIRGNNLFFNYALVAFEMMHLHELGLHSLTDILRGGVRLEKNPLLCYADSIDWNRIAPAGKDAHYIGANRPKNECPMLCPADTACPRSAAGEPLCWNSNHCQRVCPKECGARACDAAGRCCHASCLGSCSGATDRDCAVCRNVVLTGQCLSNCPHGLYKYLNRRCINASECRQMPIPPEAEGDPASLSWKPVDGRCLLECPARYAEHQVDTPEGPLPVCLPCRGPCRKECNPTNVDSIASAQRLRGCTYIKGALEIQISGGKNIVKELEDNLNMIEEIEGYLKIVRSFPLVSLNFLKRLRVIRGTILESDKYALVVLDNQNLQELWDWDNRQHSLNISRGRLFFHFNPKLCLSRIEKLRQVTGLPEFSDLDVAPSSNGDKVACNVTNLEVKIKKTDSKGVIISWKQFDHYDPRSLLGYVVYYTEAPFRNLTLYDGRDACGSDGWRVVDVWVNEDSPEVFKLLSRLKPFTQYAFYVRTYTIATERTGAQSEIQYFVTLPDVPTPPQVVRAFPNSSSDIVIEWKPPLQPNGNVTHYVITGGWAQDDPDNLERRNYCVEPLVFLDKKTTYPPLLEEEESKEDDENGECCTCKDSDQDIEKISRKAQEAAVQAQIHFEDSLQNQLYVKRLPAPSPKTKRSVSHWTYHSQTSDIKEKDSLKFPSLHYDNEYLGAGQSMLIPSNGHNNSKSGQFMYKVYRVNTLVVHNLKHFAAYTVGVQACRELEGNETENTTNCSPKKIVTVRTHANETADNINPRTLTVEVNQTVGTVKLRWEEPKQPNGIIVTYQIEYGRVDRVPLKSIVECTPRSEFIKNNRSYMLVNLSPGNYSLRVRATSLAGNGNYTETRYFYIQDLPSSSSVKVLVGGLVSALLLLAVVCAVGIYMRRRYLSQVPSMLIASVNPEYVQTTYVPDEWEVPREKIKLVRELGQGSFGMVWEGIYCYKTENERRCAVKTVNEHATDRERSEFLNEASVMKAFNTHHVVQLLGVVSKGQPVLVVMELMANGDLKTYLRSHRPDVNMDPSRQPPTLKRILQMAVEIADGMAYLSAKKFVHRDLAARNCMVAEDLTVKIGDFGMTRDIYETDYYRKGSKGLLPVRWMAPESLKDGVFTSSSDVWSYGVVLWEMATLASQPYQGLSNDQVLRYVIDGGVMERPENCPDKLYELMRLCWEYSPNERPAFVDLVYMLLPDISESFAKVSFYHSPEGCELRQHRMDVEKAEDDPATPLREDFHANGNGGNGVNGWIVSSPTTRTTQC</sequence>
<keyword evidence="5" id="KW-0165">Cleavage on pair of basic residues</keyword>
<dbReference type="InterPro" id="IPR050122">
    <property type="entry name" value="RTK"/>
</dbReference>
<dbReference type="InterPro" id="IPR002011">
    <property type="entry name" value="Tyr_kinase_rcpt_2_CS"/>
</dbReference>
<feature type="binding site" evidence="21">
    <location>
        <position position="1056"/>
    </location>
    <ligand>
        <name>ATP</name>
        <dbReference type="ChEBI" id="CHEBI:30616"/>
    </ligand>
</feature>
<dbReference type="InterPro" id="IPR000494">
    <property type="entry name" value="Rcpt_L-dom"/>
</dbReference>
<keyword evidence="16" id="KW-1015">Disulfide bond</keyword>
<dbReference type="SUPFAM" id="SSF49265">
    <property type="entry name" value="Fibronectin type III"/>
    <property type="match status" value="3"/>
</dbReference>
<keyword evidence="7" id="KW-0479">Metal-binding</keyword>
<dbReference type="InterPro" id="IPR009030">
    <property type="entry name" value="Growth_fac_rcpt_cys_sf"/>
</dbReference>
<dbReference type="GO" id="GO:0005524">
    <property type="term" value="F:ATP binding"/>
    <property type="evidence" value="ECO:0007669"/>
    <property type="project" value="UniProtKB-UniRule"/>
</dbReference>
<dbReference type="Pfam" id="PF00041">
    <property type="entry name" value="fn3"/>
    <property type="match status" value="1"/>
</dbReference>
<keyword evidence="18" id="KW-0325">Glycoprotein</keyword>
<dbReference type="Gene3D" id="2.60.40.10">
    <property type="entry name" value="Immunoglobulins"/>
    <property type="match status" value="4"/>
</dbReference>
<keyword evidence="13 24" id="KW-1133">Transmembrane helix</keyword>
<dbReference type="InterPro" id="IPR020635">
    <property type="entry name" value="Tyr_kinase_cat_dom"/>
</dbReference>
<dbReference type="InterPro" id="IPR001245">
    <property type="entry name" value="Ser-Thr/Tyr_kinase_cat_dom"/>
</dbReference>
<dbReference type="InterPro" id="IPR011009">
    <property type="entry name" value="Kinase-like_dom_sf"/>
</dbReference>
<proteinExistence type="evidence at transcript level"/>
<dbReference type="GO" id="GO:0030424">
    <property type="term" value="C:axon"/>
    <property type="evidence" value="ECO:0007669"/>
    <property type="project" value="TreeGrafter"/>
</dbReference>
<evidence type="ECO:0000256" key="3">
    <source>
        <dbReference type="ARBA" id="ARBA00022553"/>
    </source>
</evidence>
<dbReference type="EMBL" id="MZ160906">
    <property type="protein sequence ID" value="UBR27751.1"/>
    <property type="molecule type" value="mRNA"/>
</dbReference>
<dbReference type="GO" id="GO:0005899">
    <property type="term" value="C:insulin receptor complex"/>
    <property type="evidence" value="ECO:0007669"/>
    <property type="project" value="TreeGrafter"/>
</dbReference>
<dbReference type="GO" id="GO:0051897">
    <property type="term" value="P:positive regulation of phosphatidylinositol 3-kinase/protein kinase B signal transduction"/>
    <property type="evidence" value="ECO:0007669"/>
    <property type="project" value="TreeGrafter"/>
</dbReference>
<name>A0A8K1YI43_LOCMI</name>
<evidence type="ECO:0000256" key="13">
    <source>
        <dbReference type="ARBA" id="ARBA00022989"/>
    </source>
</evidence>
<keyword evidence="6 22" id="KW-0812">Transmembrane</keyword>
<feature type="signal peptide" evidence="25">
    <location>
        <begin position="1"/>
        <end position="19"/>
    </location>
</feature>
<dbReference type="SMART" id="SM00060">
    <property type="entry name" value="FN3"/>
    <property type="match status" value="3"/>
</dbReference>
<dbReference type="PRINTS" id="PR00109">
    <property type="entry name" value="TYRKINASE"/>
</dbReference>
<evidence type="ECO:0000256" key="18">
    <source>
        <dbReference type="ARBA" id="ARBA00023180"/>
    </source>
</evidence>
<dbReference type="FunFam" id="2.60.40.10:FF:001941">
    <property type="entry name" value="Tyrosine-protein kinase receptor"/>
    <property type="match status" value="1"/>
</dbReference>
<evidence type="ECO:0000256" key="5">
    <source>
        <dbReference type="ARBA" id="ARBA00022685"/>
    </source>
</evidence>
<dbReference type="InterPro" id="IPR017441">
    <property type="entry name" value="Protein_kinase_ATP_BS"/>
</dbReference>
<dbReference type="InterPro" id="IPR000719">
    <property type="entry name" value="Prot_kinase_dom"/>
</dbReference>
<keyword evidence="3 22" id="KW-0597">Phosphoprotein</keyword>
<dbReference type="Pfam" id="PF07714">
    <property type="entry name" value="PK_Tyr_Ser-Thr"/>
    <property type="match status" value="1"/>
</dbReference>
<evidence type="ECO:0000256" key="6">
    <source>
        <dbReference type="ARBA" id="ARBA00022692"/>
    </source>
</evidence>
<dbReference type="Pfam" id="PF01030">
    <property type="entry name" value="Recep_L_domain"/>
    <property type="match status" value="2"/>
</dbReference>
<reference evidence="28" key="1">
    <citation type="submission" date="2021-05" db="EMBL/GenBank/DDBJ databases">
        <title>Differential roles of two insulin receptors in the metamorphosis and reproduction of Locusta migratoria.</title>
        <authorList>
            <person name="Wu Z."/>
            <person name="Zhou S."/>
        </authorList>
    </citation>
    <scope>NUCLEOTIDE SEQUENCE</scope>
</reference>
<evidence type="ECO:0000259" key="26">
    <source>
        <dbReference type="PROSITE" id="PS50011"/>
    </source>
</evidence>
<keyword evidence="10 21" id="KW-0547">Nucleotide-binding</keyword>
<dbReference type="GO" id="GO:0043560">
    <property type="term" value="F:insulin receptor substrate binding"/>
    <property type="evidence" value="ECO:0007669"/>
    <property type="project" value="TreeGrafter"/>
</dbReference>
<keyword evidence="19" id="KW-0464">Manganese</keyword>
<evidence type="ECO:0000256" key="19">
    <source>
        <dbReference type="ARBA" id="ARBA00023211"/>
    </source>
</evidence>
<feature type="domain" description="Protein kinase" evidence="26">
    <location>
        <begin position="1024"/>
        <end position="1290"/>
    </location>
</feature>
<evidence type="ECO:0000259" key="27">
    <source>
        <dbReference type="PROSITE" id="PS50853"/>
    </source>
</evidence>
<evidence type="ECO:0000256" key="15">
    <source>
        <dbReference type="ARBA" id="ARBA00023137"/>
    </source>
</evidence>
<feature type="domain" description="Fibronectin type-III" evidence="27">
    <location>
        <begin position="492"/>
        <end position="607"/>
    </location>
</feature>
<dbReference type="GO" id="GO:0043410">
    <property type="term" value="P:positive regulation of MAPK cascade"/>
    <property type="evidence" value="ECO:0007669"/>
    <property type="project" value="TreeGrafter"/>
</dbReference>
<dbReference type="InterPro" id="IPR036116">
    <property type="entry name" value="FN3_sf"/>
</dbReference>
<dbReference type="GO" id="GO:0005009">
    <property type="term" value="F:insulin receptor activity"/>
    <property type="evidence" value="ECO:0007669"/>
    <property type="project" value="TreeGrafter"/>
</dbReference>
<dbReference type="GO" id="GO:0042593">
    <property type="term" value="P:glucose homeostasis"/>
    <property type="evidence" value="ECO:0007669"/>
    <property type="project" value="TreeGrafter"/>
</dbReference>
<dbReference type="InterPro" id="IPR006211">
    <property type="entry name" value="Furin-like_Cys-rich_dom"/>
</dbReference>
<dbReference type="Gene3D" id="2.10.220.10">
    <property type="entry name" value="Hormone Receptor, Insulin-like Growth Factor Receptor 1, Chain A, domain 2"/>
    <property type="match status" value="1"/>
</dbReference>
<organism evidence="28">
    <name type="scientific">Locusta migratoria</name>
    <name type="common">Migratory locust</name>
    <dbReference type="NCBI Taxonomy" id="7004"/>
    <lineage>
        <taxon>Eukaryota</taxon>
        <taxon>Metazoa</taxon>
        <taxon>Ecdysozoa</taxon>
        <taxon>Arthropoda</taxon>
        <taxon>Hexapoda</taxon>
        <taxon>Insecta</taxon>
        <taxon>Pterygota</taxon>
        <taxon>Neoptera</taxon>
        <taxon>Polyneoptera</taxon>
        <taxon>Orthoptera</taxon>
        <taxon>Caelifera</taxon>
        <taxon>Acrididea</taxon>
        <taxon>Acridomorpha</taxon>
        <taxon>Acridoidea</taxon>
        <taxon>Acrididae</taxon>
        <taxon>Oedipodinae</taxon>
        <taxon>Locusta</taxon>
    </lineage>
</organism>
<accession>A0A8K1YI43</accession>
<dbReference type="SUPFAM" id="SSF56112">
    <property type="entry name" value="Protein kinase-like (PK-like)"/>
    <property type="match status" value="1"/>
</dbReference>
<comment type="similarity">
    <text evidence="22">Belongs to the protein kinase superfamily. Tyr protein kinase family. Insulin receptor subfamily.</text>
</comment>
<dbReference type="GO" id="GO:0046872">
    <property type="term" value="F:metal ion binding"/>
    <property type="evidence" value="ECO:0007669"/>
    <property type="project" value="UniProtKB-KW"/>
</dbReference>
<keyword evidence="14 24" id="KW-0472">Membrane</keyword>
<evidence type="ECO:0000256" key="14">
    <source>
        <dbReference type="ARBA" id="ARBA00023136"/>
    </source>
</evidence>
<evidence type="ECO:0000256" key="2">
    <source>
        <dbReference type="ARBA" id="ARBA00004479"/>
    </source>
</evidence>
<dbReference type="PROSITE" id="PS00107">
    <property type="entry name" value="PROTEIN_KINASE_ATP"/>
    <property type="match status" value="1"/>
</dbReference>
<evidence type="ECO:0000256" key="7">
    <source>
        <dbReference type="ARBA" id="ARBA00022723"/>
    </source>
</evidence>
<dbReference type="PROSITE" id="PS00239">
    <property type="entry name" value="RECEPTOR_TYR_KIN_II"/>
    <property type="match status" value="1"/>
</dbReference>
<dbReference type="FunFam" id="1.10.510.10:FF:000528">
    <property type="entry name" value="Tyrosine-protein kinase receptor"/>
    <property type="match status" value="1"/>
</dbReference>
<evidence type="ECO:0000256" key="4">
    <source>
        <dbReference type="ARBA" id="ARBA00022679"/>
    </source>
</evidence>
<dbReference type="SMART" id="SM00261">
    <property type="entry name" value="FU"/>
    <property type="match status" value="1"/>
</dbReference>